<dbReference type="STRING" id="479435.Kfla_3889"/>
<dbReference type="Proteomes" id="UP000007967">
    <property type="component" value="Chromosome"/>
</dbReference>
<dbReference type="HOGENOM" id="CLU_2155040_0_0_11"/>
<keyword evidence="3" id="KW-1185">Reference proteome</keyword>
<feature type="transmembrane region" description="Helical" evidence="1">
    <location>
        <begin position="25"/>
        <end position="46"/>
    </location>
</feature>
<keyword evidence="1" id="KW-1133">Transmembrane helix</keyword>
<evidence type="ECO:0000313" key="3">
    <source>
        <dbReference type="Proteomes" id="UP000007967"/>
    </source>
</evidence>
<proteinExistence type="predicted"/>
<dbReference type="EMBL" id="CP001736">
    <property type="protein sequence ID" value="ADB32942.1"/>
    <property type="molecule type" value="Genomic_DNA"/>
</dbReference>
<organism evidence="2 3">
    <name type="scientific">Kribbella flavida (strain DSM 17836 / JCM 10339 / NBRC 14399)</name>
    <dbReference type="NCBI Taxonomy" id="479435"/>
    <lineage>
        <taxon>Bacteria</taxon>
        <taxon>Bacillati</taxon>
        <taxon>Actinomycetota</taxon>
        <taxon>Actinomycetes</taxon>
        <taxon>Propionibacteriales</taxon>
        <taxon>Kribbellaceae</taxon>
        <taxon>Kribbella</taxon>
    </lineage>
</organism>
<dbReference type="AlphaFoldDB" id="D2PQ18"/>
<keyword evidence="1" id="KW-0472">Membrane</keyword>
<sequence>MAETGLLSADVITPQGAAEHEAAEAYWLSLGSFAAPTLLLGAYVVWAAGRDLRIPGALGWGLIAWGAVMLAFLRVSPALLLPVAGVLIILADRRETRRSAADSPLPAAASR</sequence>
<accession>D2PQ18</accession>
<gene>
    <name evidence="2" type="ordered locus">Kfla_3889</name>
</gene>
<reference evidence="2 3" key="2">
    <citation type="journal article" date="2010" name="Stand. Genomic Sci.">
        <title>Complete genome sequence of Kribbella flavida type strain (IFO 14399).</title>
        <authorList>
            <person name="Pukall R."/>
            <person name="Lapidus A."/>
            <person name="Glavina Del Rio T."/>
            <person name="Copeland A."/>
            <person name="Tice H."/>
            <person name="Cheng J.-F."/>
            <person name="Lucas S."/>
            <person name="Chen F."/>
            <person name="Nolan M."/>
            <person name="LaButti K."/>
            <person name="Pati A."/>
            <person name="Ivanova N."/>
            <person name="Mavrommatis K."/>
            <person name="Mikhailova N."/>
            <person name="Pitluck S."/>
            <person name="Bruce D."/>
            <person name="Goodwin L."/>
            <person name="Land M."/>
            <person name="Hauser L."/>
            <person name="Chang Y.-J."/>
            <person name="Jeffries C.D."/>
            <person name="Chen A."/>
            <person name="Palaniappan K."/>
            <person name="Chain P."/>
            <person name="Rohde M."/>
            <person name="Goeker M."/>
            <person name="Bristow J."/>
            <person name="Eisen J.A."/>
            <person name="Markowitz V."/>
            <person name="Hugenholtz P."/>
            <person name="Kyrpides N.C."/>
            <person name="Klenk H.-P."/>
            <person name="Brettin T."/>
        </authorList>
    </citation>
    <scope>NUCLEOTIDE SEQUENCE [LARGE SCALE GENOMIC DNA]</scope>
    <source>
        <strain evidence="3">DSM 17836 / JCM 10339 / NBRC 14399</strain>
    </source>
</reference>
<dbReference type="KEGG" id="kfl:Kfla_3889"/>
<evidence type="ECO:0000256" key="1">
    <source>
        <dbReference type="SAM" id="Phobius"/>
    </source>
</evidence>
<name>D2PQ18_KRIFD</name>
<protein>
    <submittedName>
        <fullName evidence="2">Uncharacterized protein</fullName>
    </submittedName>
</protein>
<feature type="transmembrane region" description="Helical" evidence="1">
    <location>
        <begin position="58"/>
        <end position="91"/>
    </location>
</feature>
<keyword evidence="1" id="KW-0812">Transmembrane</keyword>
<reference evidence="3" key="1">
    <citation type="submission" date="2009-09" db="EMBL/GenBank/DDBJ databases">
        <title>The complete genome of Kribbella flavida DSM 17836.</title>
        <authorList>
            <consortium name="US DOE Joint Genome Institute (JGI-PGF)"/>
            <person name="Lucas S."/>
            <person name="Copeland A."/>
            <person name="Lapidus A."/>
            <person name="Glavina del Rio T."/>
            <person name="Dalin E."/>
            <person name="Tice H."/>
            <person name="Bruce D."/>
            <person name="Goodwin L."/>
            <person name="Pitluck S."/>
            <person name="Kyrpides N."/>
            <person name="Mavromatis K."/>
            <person name="Ivanova N."/>
            <person name="Saunders E."/>
            <person name="Brettin T."/>
            <person name="Detter J.C."/>
            <person name="Han C."/>
            <person name="Larimer F."/>
            <person name="Land M."/>
            <person name="Hauser L."/>
            <person name="Markowitz V."/>
            <person name="Cheng J.-F."/>
            <person name="Hugenholtz P."/>
            <person name="Woyke T."/>
            <person name="Wu D."/>
            <person name="Pukall R."/>
            <person name="Klenk H.-P."/>
            <person name="Eisen J.A."/>
        </authorList>
    </citation>
    <scope>NUCLEOTIDE SEQUENCE [LARGE SCALE GENOMIC DNA]</scope>
    <source>
        <strain evidence="3">DSM 17836 / JCM 10339 / NBRC 14399</strain>
    </source>
</reference>
<evidence type="ECO:0000313" key="2">
    <source>
        <dbReference type="EMBL" id="ADB32942.1"/>
    </source>
</evidence>